<reference evidence="1" key="1">
    <citation type="journal article" date="2015" name="Nature">
        <title>Complex archaea that bridge the gap between prokaryotes and eukaryotes.</title>
        <authorList>
            <person name="Spang A."/>
            <person name="Saw J.H."/>
            <person name="Jorgensen S.L."/>
            <person name="Zaremba-Niedzwiedzka K."/>
            <person name="Martijn J."/>
            <person name="Lind A.E."/>
            <person name="van Eijk R."/>
            <person name="Schleper C."/>
            <person name="Guy L."/>
            <person name="Ettema T.J."/>
        </authorList>
    </citation>
    <scope>NUCLEOTIDE SEQUENCE</scope>
</reference>
<proteinExistence type="predicted"/>
<sequence>MNKEEALQKSDELIAQLEGTGWEPHVYYKRMEWYPGARTGSHGNGFLTVAYHEKDGDSWYTSSLTGFKNSVGVQEIWNSDKWVYDDPNEAVQVRLGQARSIMEPLRDLLTNIEDSVPTWKLPPIESAYRVYAMQASLYSRNILERDKTFFTVVVGNDFQLMGSSLTEAIRQGLDVFDKLKEAVSQEPNSVKKRALGAKLFAGWLRPRARVLKAFQVLEDRGCPLDIKDLFVTAFL</sequence>
<evidence type="ECO:0000313" key="1">
    <source>
        <dbReference type="EMBL" id="KKK91484.1"/>
    </source>
</evidence>
<gene>
    <name evidence="1" type="ORF">LCGC14_2712500</name>
</gene>
<accession>A0A0F9BLI0</accession>
<comment type="caution">
    <text evidence="1">The sequence shown here is derived from an EMBL/GenBank/DDBJ whole genome shotgun (WGS) entry which is preliminary data.</text>
</comment>
<name>A0A0F9BLI0_9ZZZZ</name>
<dbReference type="AlphaFoldDB" id="A0A0F9BLI0"/>
<dbReference type="EMBL" id="LAZR01048631">
    <property type="protein sequence ID" value="KKK91484.1"/>
    <property type="molecule type" value="Genomic_DNA"/>
</dbReference>
<protein>
    <submittedName>
        <fullName evidence="1">Uncharacterized protein</fullName>
    </submittedName>
</protein>
<organism evidence="1">
    <name type="scientific">marine sediment metagenome</name>
    <dbReference type="NCBI Taxonomy" id="412755"/>
    <lineage>
        <taxon>unclassified sequences</taxon>
        <taxon>metagenomes</taxon>
        <taxon>ecological metagenomes</taxon>
    </lineage>
</organism>